<dbReference type="EMBL" id="JAGIKV010000011">
    <property type="protein sequence ID" value="MBP2246656.1"/>
    <property type="molecule type" value="Genomic_DNA"/>
</dbReference>
<keyword evidence="2" id="KW-1185">Reference proteome</keyword>
<reference evidence="1 2" key="1">
    <citation type="submission" date="2021-03" db="EMBL/GenBank/DDBJ databases">
        <title>Genomic Encyclopedia of Type Strains, Phase IV (KMG-IV): sequencing the most valuable type-strain genomes for metagenomic binning, comparative biology and taxonomic classification.</title>
        <authorList>
            <person name="Goeker M."/>
        </authorList>
    </citation>
    <scope>NUCLEOTIDE SEQUENCE [LARGE SCALE GENOMIC DNA]</scope>
    <source>
        <strain evidence="1 2">DSM 21292</strain>
    </source>
</reference>
<comment type="caution">
    <text evidence="1">The sequence shown here is derived from an EMBL/GenBank/DDBJ whole genome shotgun (WGS) entry which is preliminary data.</text>
</comment>
<protein>
    <submittedName>
        <fullName evidence="1">Uncharacterized protein</fullName>
    </submittedName>
</protein>
<organism evidence="1 2">
    <name type="scientific">Paenibacillus xylanexedens</name>
    <dbReference type="NCBI Taxonomy" id="528191"/>
    <lineage>
        <taxon>Bacteria</taxon>
        <taxon>Bacillati</taxon>
        <taxon>Bacillota</taxon>
        <taxon>Bacilli</taxon>
        <taxon>Bacillales</taxon>
        <taxon>Paenibacillaceae</taxon>
        <taxon>Paenibacillus</taxon>
    </lineage>
</organism>
<sequence length="60" mass="6550">MNILFYGLDGLLNPEVIVFTATDFNPPLMPQLTYTAFISTNLLGTIRVGPESFDGLVVSD</sequence>
<dbReference type="Proteomes" id="UP000810207">
    <property type="component" value="Unassembled WGS sequence"/>
</dbReference>
<proteinExistence type="predicted"/>
<accession>A0ABS4RW75</accession>
<evidence type="ECO:0000313" key="1">
    <source>
        <dbReference type="EMBL" id="MBP2246656.1"/>
    </source>
</evidence>
<name>A0ABS4RW75_PAEXY</name>
<gene>
    <name evidence="1" type="ORF">J2Z28_003307</name>
</gene>
<evidence type="ECO:0000313" key="2">
    <source>
        <dbReference type="Proteomes" id="UP000810207"/>
    </source>
</evidence>